<feature type="transmembrane region" description="Helical" evidence="1">
    <location>
        <begin position="43"/>
        <end position="62"/>
    </location>
</feature>
<dbReference type="PANTHER" id="PTHR19353">
    <property type="entry name" value="FATTY ACID DESATURASE 2"/>
    <property type="match status" value="1"/>
</dbReference>
<name>A0ABQ5VXS7_9RHOB</name>
<dbReference type="EMBL" id="BSNN01000008">
    <property type="protein sequence ID" value="GLQ36036.1"/>
    <property type="molecule type" value="Genomic_DNA"/>
</dbReference>
<reference evidence="4" key="1">
    <citation type="journal article" date="2019" name="Int. J. Syst. Evol. Microbiol.">
        <title>The Global Catalogue of Microorganisms (GCM) 10K type strain sequencing project: providing services to taxonomists for standard genome sequencing and annotation.</title>
        <authorList>
            <consortium name="The Broad Institute Genomics Platform"/>
            <consortium name="The Broad Institute Genome Sequencing Center for Infectious Disease"/>
            <person name="Wu L."/>
            <person name="Ma J."/>
        </authorList>
    </citation>
    <scope>NUCLEOTIDE SEQUENCE [LARGE SCALE GENOMIC DNA]</scope>
    <source>
        <strain evidence="4">NBRC 110140</strain>
    </source>
</reference>
<dbReference type="InterPro" id="IPR005804">
    <property type="entry name" value="FA_desaturase_dom"/>
</dbReference>
<evidence type="ECO:0000313" key="4">
    <source>
        <dbReference type="Proteomes" id="UP001156694"/>
    </source>
</evidence>
<comment type="caution">
    <text evidence="3">The sequence shown here is derived from an EMBL/GenBank/DDBJ whole genome shotgun (WGS) entry which is preliminary data.</text>
</comment>
<evidence type="ECO:0000256" key="1">
    <source>
        <dbReference type="SAM" id="Phobius"/>
    </source>
</evidence>
<accession>A0ABQ5VXS7</accession>
<keyword evidence="1" id="KW-1133">Transmembrane helix</keyword>
<gene>
    <name evidence="3" type="ORF">GCM10007939_23200</name>
</gene>
<dbReference type="Proteomes" id="UP001156694">
    <property type="component" value="Unassembled WGS sequence"/>
</dbReference>
<evidence type="ECO:0000259" key="2">
    <source>
        <dbReference type="Pfam" id="PF00487"/>
    </source>
</evidence>
<dbReference type="PANTHER" id="PTHR19353:SF73">
    <property type="entry name" value="FATTY ACID DESATURASE"/>
    <property type="match status" value="1"/>
</dbReference>
<feature type="transmembrane region" description="Helical" evidence="1">
    <location>
        <begin position="196"/>
        <end position="219"/>
    </location>
</feature>
<protein>
    <recommendedName>
        <fullName evidence="2">Fatty acid desaturase domain-containing protein</fullName>
    </recommendedName>
</protein>
<feature type="domain" description="Fatty acid desaturase" evidence="2">
    <location>
        <begin position="69"/>
        <end position="319"/>
    </location>
</feature>
<feature type="transmembrane region" description="Helical" evidence="1">
    <location>
        <begin position="226"/>
        <end position="245"/>
    </location>
</feature>
<organism evidence="3 4">
    <name type="scientific">Amylibacter marinus</name>
    <dbReference type="NCBI Taxonomy" id="1475483"/>
    <lineage>
        <taxon>Bacteria</taxon>
        <taxon>Pseudomonadati</taxon>
        <taxon>Pseudomonadota</taxon>
        <taxon>Alphaproteobacteria</taxon>
        <taxon>Rhodobacterales</taxon>
        <taxon>Paracoccaceae</taxon>
        <taxon>Amylibacter</taxon>
    </lineage>
</organism>
<sequence length="354" mass="40535">MKQGGSNMNKVFETSDDADRVRSAREWIKVLATYRTPSYGRSIFELCVTIFPFVALWALAWWALSVSYWLTLAISVVIGGLIVRLFAIQHDCGHASFFENRQVADWVGRALGILTVTPYDVWRRSHAIHHSASGNLERQGMGDIHTLTVREYRELSGRDQWLYRLYRSPFVLFILAPSYLFLLQNRLPIGFMGAGIKYWTSAMGTNALIAAILGTIYYFGGLEPLLLIFLPSTIIAASLGVWLFYVQHQFEDTHWDREEDWDIHEAALEGSSHYVLPGVLNWFSANIAIHHVHHLYARIPFYRLPDILRDHPVLAEAQRLTIKESIQGVKLNLWDEAERRLVTYKQAKATIAAE</sequence>
<dbReference type="Pfam" id="PF00487">
    <property type="entry name" value="FA_desaturase"/>
    <property type="match status" value="1"/>
</dbReference>
<evidence type="ECO:0000313" key="3">
    <source>
        <dbReference type="EMBL" id="GLQ36036.1"/>
    </source>
</evidence>
<feature type="transmembrane region" description="Helical" evidence="1">
    <location>
        <begin position="165"/>
        <end position="184"/>
    </location>
</feature>
<dbReference type="CDD" id="cd03507">
    <property type="entry name" value="Delta12-FADS-like"/>
    <property type="match status" value="1"/>
</dbReference>
<keyword evidence="1" id="KW-0812">Transmembrane</keyword>
<keyword evidence="4" id="KW-1185">Reference proteome</keyword>
<feature type="transmembrane region" description="Helical" evidence="1">
    <location>
        <begin position="68"/>
        <end position="87"/>
    </location>
</feature>
<dbReference type="InterPro" id="IPR012171">
    <property type="entry name" value="Fatty_acid_desaturase"/>
</dbReference>
<keyword evidence="1" id="KW-0472">Membrane</keyword>
<proteinExistence type="predicted"/>